<evidence type="ECO:0000313" key="2">
    <source>
        <dbReference type="Proteomes" id="UP001241377"/>
    </source>
</evidence>
<accession>A0ACC2VJ00</accession>
<proteinExistence type="predicted"/>
<sequence>MDDWTIGVTTLLDQMDHDLEQAKIGSTRVTSSVSALKADLQKSALDLKTMQNRLEAVSAQNGLADKQITDLKSELEAVYEAFNVELDGLFADASLPADEAFETLKRDLKITTAQRNEMRLENIKLRRQLEEANLRNALSTRS</sequence>
<comment type="caution">
    <text evidence="1">The sequence shown here is derived from an EMBL/GenBank/DDBJ whole genome shotgun (WGS) entry which is preliminary data.</text>
</comment>
<dbReference type="EMBL" id="JASBWR010000074">
    <property type="protein sequence ID" value="KAJ9098791.1"/>
    <property type="molecule type" value="Genomic_DNA"/>
</dbReference>
<organism evidence="1 2">
    <name type="scientific">Naganishia cerealis</name>
    <dbReference type="NCBI Taxonomy" id="610337"/>
    <lineage>
        <taxon>Eukaryota</taxon>
        <taxon>Fungi</taxon>
        <taxon>Dikarya</taxon>
        <taxon>Basidiomycota</taxon>
        <taxon>Agaricomycotina</taxon>
        <taxon>Tremellomycetes</taxon>
        <taxon>Filobasidiales</taxon>
        <taxon>Filobasidiaceae</taxon>
        <taxon>Naganishia</taxon>
    </lineage>
</organism>
<keyword evidence="2" id="KW-1185">Reference proteome</keyword>
<gene>
    <name evidence="1" type="ORF">QFC19_006268</name>
</gene>
<reference evidence="1" key="1">
    <citation type="submission" date="2023-04" db="EMBL/GenBank/DDBJ databases">
        <title>Draft Genome sequencing of Naganishia species isolated from polar environments using Oxford Nanopore Technology.</title>
        <authorList>
            <person name="Leo P."/>
            <person name="Venkateswaran K."/>
        </authorList>
    </citation>
    <scope>NUCLEOTIDE SEQUENCE</scope>
    <source>
        <strain evidence="1">MNA-CCFEE 5261</strain>
    </source>
</reference>
<dbReference type="Proteomes" id="UP001241377">
    <property type="component" value="Unassembled WGS sequence"/>
</dbReference>
<evidence type="ECO:0000313" key="1">
    <source>
        <dbReference type="EMBL" id="KAJ9098791.1"/>
    </source>
</evidence>
<protein>
    <submittedName>
        <fullName evidence="1">Uncharacterized protein</fullName>
    </submittedName>
</protein>
<name>A0ACC2VJ00_9TREE</name>